<dbReference type="AlphaFoldDB" id="A0ABD3HMT6"/>
<keyword evidence="4" id="KW-1185">Reference proteome</keyword>
<reference evidence="3 4" key="1">
    <citation type="submission" date="2024-09" db="EMBL/GenBank/DDBJ databases">
        <title>Chromosome-scale assembly of Riccia sorocarpa.</title>
        <authorList>
            <person name="Paukszto L."/>
        </authorList>
    </citation>
    <scope>NUCLEOTIDE SEQUENCE [LARGE SCALE GENOMIC DNA]</scope>
    <source>
        <strain evidence="3">LP-2024</strain>
        <tissue evidence="3">Aerial parts of the thallus</tissue>
    </source>
</reference>
<feature type="compositionally biased region" description="Low complexity" evidence="2">
    <location>
        <begin position="33"/>
        <end position="51"/>
    </location>
</feature>
<evidence type="ECO:0008006" key="5">
    <source>
        <dbReference type="Google" id="ProtNLM"/>
    </source>
</evidence>
<feature type="coiled-coil region" evidence="1">
    <location>
        <begin position="259"/>
        <end position="293"/>
    </location>
</feature>
<feature type="region of interest" description="Disordered" evidence="2">
    <location>
        <begin position="208"/>
        <end position="233"/>
    </location>
</feature>
<organism evidence="3 4">
    <name type="scientific">Riccia sorocarpa</name>
    <dbReference type="NCBI Taxonomy" id="122646"/>
    <lineage>
        <taxon>Eukaryota</taxon>
        <taxon>Viridiplantae</taxon>
        <taxon>Streptophyta</taxon>
        <taxon>Embryophyta</taxon>
        <taxon>Marchantiophyta</taxon>
        <taxon>Marchantiopsida</taxon>
        <taxon>Marchantiidae</taxon>
        <taxon>Marchantiales</taxon>
        <taxon>Ricciaceae</taxon>
        <taxon>Riccia</taxon>
    </lineage>
</organism>
<proteinExistence type="predicted"/>
<evidence type="ECO:0000313" key="3">
    <source>
        <dbReference type="EMBL" id="KAL3692913.1"/>
    </source>
</evidence>
<evidence type="ECO:0000256" key="2">
    <source>
        <dbReference type="SAM" id="MobiDB-lite"/>
    </source>
</evidence>
<dbReference type="Proteomes" id="UP001633002">
    <property type="component" value="Unassembled WGS sequence"/>
</dbReference>
<feature type="compositionally biased region" description="Basic and acidic residues" evidence="2">
    <location>
        <begin position="8"/>
        <end position="30"/>
    </location>
</feature>
<feature type="coiled-coil region" evidence="1">
    <location>
        <begin position="112"/>
        <end position="171"/>
    </location>
</feature>
<evidence type="ECO:0000256" key="1">
    <source>
        <dbReference type="SAM" id="Coils"/>
    </source>
</evidence>
<keyword evidence="1" id="KW-0175">Coiled coil</keyword>
<accession>A0ABD3HMT6</accession>
<name>A0ABD3HMT6_9MARC</name>
<evidence type="ECO:0000313" key="4">
    <source>
        <dbReference type="Proteomes" id="UP001633002"/>
    </source>
</evidence>
<protein>
    <recommendedName>
        <fullName evidence="5">Shootin-1</fullName>
    </recommendedName>
</protein>
<feature type="region of interest" description="Disordered" evidence="2">
    <location>
        <begin position="1"/>
        <end position="62"/>
    </location>
</feature>
<comment type="caution">
    <text evidence="3">The sequence shown here is derived from an EMBL/GenBank/DDBJ whole genome shotgun (WGS) entry which is preliminary data.</text>
</comment>
<dbReference type="EMBL" id="JBJQOH010000003">
    <property type="protein sequence ID" value="KAL3692913.1"/>
    <property type="molecule type" value="Genomic_DNA"/>
</dbReference>
<sequence>MTFTSEQADQREKAPKLPDGPQERRRRYEQLKTSAAALRSRIRSAPSSIRSTPPPSRCSDSPNTLIPYAAYFSKFSSPSPGFSRPSSRADDAHQYQIEASSLLESHAMRALRLDCEMKLKESQEEMDKIRERLQDKTRRTEVVVRELERQRRKLEAKISFFSEQSKLLENQLSEQAIRHAQGSNLQLAVAALWSGISCFRSEIAATQDDIQDDGDSKVPARTSSSSTEDKEAATTTFNELQLQREAFTEKKEQELSKVASSYEDSVEALRKTNEAQTEEIEKLEREYSFRLEQMERSKVKADDQMKYLDVQMRLVAEQAEKFRINYEEQVIVEFHIRH</sequence>
<gene>
    <name evidence="3" type="ORF">R1sor_006564</name>
</gene>